<gene>
    <name evidence="2" type="ORF">FRV6_01198</name>
</gene>
<reference evidence="3" key="1">
    <citation type="submission" date="2016-09" db="EMBL/GenBank/DDBJ databases">
        <authorList>
            <person name="Guldener U."/>
        </authorList>
    </citation>
    <scope>NUCLEOTIDE SEQUENCE [LARGE SCALE GENOMIC DNA]</scope>
    <source>
        <strain evidence="3">V64-1</strain>
    </source>
</reference>
<dbReference type="InterPro" id="IPR050317">
    <property type="entry name" value="Plant_Fungal_Acyltransferase"/>
</dbReference>
<dbReference type="Gene3D" id="3.30.559.10">
    <property type="entry name" value="Chloramphenicol acetyltransferase-like domain"/>
    <property type="match status" value="2"/>
</dbReference>
<organism evidence="2 3">
    <name type="scientific">Fusarium oxysporum</name>
    <name type="common">Fusarium vascular wilt</name>
    <dbReference type="NCBI Taxonomy" id="5507"/>
    <lineage>
        <taxon>Eukaryota</taxon>
        <taxon>Fungi</taxon>
        <taxon>Dikarya</taxon>
        <taxon>Ascomycota</taxon>
        <taxon>Pezizomycotina</taxon>
        <taxon>Sordariomycetes</taxon>
        <taxon>Hypocreomycetidae</taxon>
        <taxon>Hypocreales</taxon>
        <taxon>Nectriaceae</taxon>
        <taxon>Fusarium</taxon>
        <taxon>Fusarium oxysporum species complex</taxon>
    </lineage>
</organism>
<name>A0A2H3SKN4_FUSOX</name>
<evidence type="ECO:0008006" key="4">
    <source>
        <dbReference type="Google" id="ProtNLM"/>
    </source>
</evidence>
<dbReference type="VEuPathDB" id="FungiDB:FOMG_07541"/>
<dbReference type="AlphaFoldDB" id="A0A2H3SKN4"/>
<accession>A0A2H3SKN4</accession>
<proteinExistence type="predicted"/>
<dbReference type="VEuPathDB" id="FungiDB:FOXG_20365"/>
<dbReference type="VEuPathDB" id="FungiDB:HZS61_002712"/>
<sequence length="475" mass="52619">MEHRTLDVWDQIAPRAYIRLWYCLPYQQTTDLDDLKQHLATALSGLSKSFPVTKGRIFLLADQPGHLAISTNDTKDIPFKFFDQRASFSWTYSQLKSQGFPAKAFVDDSFDLPYRLEEGGEGIPVFEVHVRLIDGGLLLGIYGHHSLLDAGRMDIIIRCFAELTKDPKKPLDITIPAPLSGESLAAAHVSPVPDLNELLSCCPEYRLLSSPLGPTQFRAQMTDKSPENIGRIFVIQEQTIRDLKDKLTSTRLTDSKHQPSTFTCLAAITWAHVTNARIASLSSETSLAEDARLMISVDWRRRISTDPISSSSGNAIALPVTSINKSTILAACNEDEETGYPALAAIANSIDEAILSVDDDFVAARTALFRKVPDPRFIGLDFDLGGPLDFYLNTWRHFGTRTHWDLPGLDKQDLTRGVAPDAVRRAQVGFGTGAGLVLPETDTTKFEVLITLDVEAMEDLCNSTSWQRWVAKPGL</sequence>
<evidence type="ECO:0000256" key="1">
    <source>
        <dbReference type="ARBA" id="ARBA00022679"/>
    </source>
</evidence>
<dbReference type="Pfam" id="PF02458">
    <property type="entry name" value="Transferase"/>
    <property type="match status" value="1"/>
</dbReference>
<dbReference type="GO" id="GO:0016747">
    <property type="term" value="F:acyltransferase activity, transferring groups other than amino-acyl groups"/>
    <property type="evidence" value="ECO:0007669"/>
    <property type="project" value="TreeGrafter"/>
</dbReference>
<dbReference type="PANTHER" id="PTHR31642">
    <property type="entry name" value="TRICHOTHECENE 3-O-ACETYLTRANSFERASE"/>
    <property type="match status" value="1"/>
</dbReference>
<dbReference type="PANTHER" id="PTHR31642:SF310">
    <property type="entry name" value="FATTY ALCOHOL:CAFFEOYL-COA ACYLTRANSFERASE"/>
    <property type="match status" value="1"/>
</dbReference>
<evidence type="ECO:0000313" key="2">
    <source>
        <dbReference type="EMBL" id="SCO76986.1"/>
    </source>
</evidence>
<protein>
    <recommendedName>
        <fullName evidence="4">Trichothecene 3-O-acetyltransferase</fullName>
    </recommendedName>
</protein>
<dbReference type="Proteomes" id="UP000219369">
    <property type="component" value="Unassembled WGS sequence"/>
</dbReference>
<keyword evidence="1" id="KW-0808">Transferase</keyword>
<dbReference type="EMBL" id="FMJY01000001">
    <property type="protein sequence ID" value="SCO76986.1"/>
    <property type="molecule type" value="Genomic_DNA"/>
</dbReference>
<dbReference type="GO" id="GO:0044550">
    <property type="term" value="P:secondary metabolite biosynthetic process"/>
    <property type="evidence" value="ECO:0007669"/>
    <property type="project" value="TreeGrafter"/>
</dbReference>
<dbReference type="OrthoDB" id="3548654at2759"/>
<dbReference type="InterPro" id="IPR023213">
    <property type="entry name" value="CAT-like_dom_sf"/>
</dbReference>
<evidence type="ECO:0000313" key="3">
    <source>
        <dbReference type="Proteomes" id="UP000219369"/>
    </source>
</evidence>